<dbReference type="Gene3D" id="3.30.300.30">
    <property type="match status" value="1"/>
</dbReference>
<dbReference type="PANTHER" id="PTHR43767">
    <property type="entry name" value="LONG-CHAIN-FATTY-ACID--COA LIGASE"/>
    <property type="match status" value="1"/>
</dbReference>
<evidence type="ECO:0000259" key="1">
    <source>
        <dbReference type="Pfam" id="PF00501"/>
    </source>
</evidence>
<evidence type="ECO:0000259" key="2">
    <source>
        <dbReference type="Pfam" id="PF13193"/>
    </source>
</evidence>
<dbReference type="SUPFAM" id="SSF56801">
    <property type="entry name" value="Acetyl-CoA synthetase-like"/>
    <property type="match status" value="1"/>
</dbReference>
<dbReference type="Proteomes" id="UP001596031">
    <property type="component" value="Unassembled WGS sequence"/>
</dbReference>
<dbReference type="EMBL" id="JBHSMS010000011">
    <property type="protein sequence ID" value="MFC5509996.1"/>
    <property type="molecule type" value="Genomic_DNA"/>
</dbReference>
<accession>A0ABW0PD95</accession>
<dbReference type="RefSeq" id="WP_379716717.1">
    <property type="nucleotide sequence ID" value="NZ_JBHSMS010000011.1"/>
</dbReference>
<gene>
    <name evidence="3" type="ORF">ACFPOU_02505</name>
</gene>
<dbReference type="Pfam" id="PF13193">
    <property type="entry name" value="AMP-binding_C"/>
    <property type="match status" value="1"/>
</dbReference>
<protein>
    <submittedName>
        <fullName evidence="3">AMP-binding protein</fullName>
    </submittedName>
</protein>
<dbReference type="InterPro" id="IPR050237">
    <property type="entry name" value="ATP-dep_AMP-bd_enzyme"/>
</dbReference>
<name>A0ABW0PD95_9BURK</name>
<evidence type="ECO:0000313" key="4">
    <source>
        <dbReference type="Proteomes" id="UP001596031"/>
    </source>
</evidence>
<feature type="domain" description="AMP-binding enzyme C-terminal" evidence="2">
    <location>
        <begin position="444"/>
        <end position="519"/>
    </location>
</feature>
<organism evidence="3 4">
    <name type="scientific">Massilia jejuensis</name>
    <dbReference type="NCBI Taxonomy" id="648894"/>
    <lineage>
        <taxon>Bacteria</taxon>
        <taxon>Pseudomonadati</taxon>
        <taxon>Pseudomonadota</taxon>
        <taxon>Betaproteobacteria</taxon>
        <taxon>Burkholderiales</taxon>
        <taxon>Oxalobacteraceae</taxon>
        <taxon>Telluria group</taxon>
        <taxon>Massilia</taxon>
    </lineage>
</organism>
<dbReference type="PANTHER" id="PTHR43767:SF1">
    <property type="entry name" value="NONRIBOSOMAL PEPTIDE SYNTHASE PES1 (EUROFUNG)-RELATED"/>
    <property type="match status" value="1"/>
</dbReference>
<dbReference type="Gene3D" id="3.40.50.12780">
    <property type="entry name" value="N-terminal domain of ligase-like"/>
    <property type="match status" value="1"/>
</dbReference>
<keyword evidence="4" id="KW-1185">Reference proteome</keyword>
<dbReference type="InterPro" id="IPR045851">
    <property type="entry name" value="AMP-bd_C_sf"/>
</dbReference>
<proteinExistence type="predicted"/>
<reference evidence="4" key="1">
    <citation type="journal article" date="2019" name="Int. J. Syst. Evol. Microbiol.">
        <title>The Global Catalogue of Microorganisms (GCM) 10K type strain sequencing project: providing services to taxonomists for standard genome sequencing and annotation.</title>
        <authorList>
            <consortium name="The Broad Institute Genomics Platform"/>
            <consortium name="The Broad Institute Genome Sequencing Center for Infectious Disease"/>
            <person name="Wu L."/>
            <person name="Ma J."/>
        </authorList>
    </citation>
    <scope>NUCLEOTIDE SEQUENCE [LARGE SCALE GENOMIC DNA]</scope>
    <source>
        <strain evidence="4">CCUG 38813</strain>
    </source>
</reference>
<sequence>MAQLAHELVEAVAAWAPGAAALRHGAERISYAGLAGAIAACGAALQALGLAEGERVAVRLPASATAVTALLGASGAGCAFVALDPHGEPGAGAAFLRASGARLLVTDPAGLDALEELLEDCPSLRTVVLHGGAAPRACPVPVLAWEDFLASAIQAGPPAPAAATLGALVHTAAVGGAAGRMLALSHRNLVAGAVSTARCLGIRQGDRVLAALPFHGDDGLNVLLAAFSAGATAVLDMVPAAPRALAAGAGPDHAALAGLLERGDITGIVALPATWQALAGHDLGRAADCLRYAACAGGGLAGEALAALRQALPRTRIHLLYDVGDACRSTSLTPAQLDERPCSIGRALPYSDWLVVRADGSECAPGETGELVRRGAQVALGYWNDARASAEHFRFLPPAPGLAGRATGYWPGVGARKDLDGYLYLSEGRNDTITSGGFRISGREVEKIVVGTGLVAEAAAVGVAHPVLGQVIAVLATPRRGARLDSTILFGACRARLPQHMLPAMVDVRRSPLPRARDGQIDRALLAGELAPLFADVALHAAP</sequence>
<evidence type="ECO:0000313" key="3">
    <source>
        <dbReference type="EMBL" id="MFC5509996.1"/>
    </source>
</evidence>
<dbReference type="InterPro" id="IPR025110">
    <property type="entry name" value="AMP-bd_C"/>
</dbReference>
<comment type="caution">
    <text evidence="3">The sequence shown here is derived from an EMBL/GenBank/DDBJ whole genome shotgun (WGS) entry which is preliminary data.</text>
</comment>
<feature type="domain" description="AMP-dependent synthetase/ligase" evidence="1">
    <location>
        <begin position="11"/>
        <end position="383"/>
    </location>
</feature>
<dbReference type="Pfam" id="PF00501">
    <property type="entry name" value="AMP-binding"/>
    <property type="match status" value="1"/>
</dbReference>
<dbReference type="InterPro" id="IPR042099">
    <property type="entry name" value="ANL_N_sf"/>
</dbReference>
<dbReference type="InterPro" id="IPR000873">
    <property type="entry name" value="AMP-dep_synth/lig_dom"/>
</dbReference>